<evidence type="ECO:0000313" key="8">
    <source>
        <dbReference type="EMBL" id="MFC7419466.1"/>
    </source>
</evidence>
<comment type="similarity">
    <text evidence="2">Belongs to the PpiC/parvulin rotamase family.</text>
</comment>
<reference evidence="9" key="1">
    <citation type="journal article" date="2019" name="Int. J. Syst. Evol. Microbiol.">
        <title>The Global Catalogue of Microorganisms (GCM) 10K type strain sequencing project: providing services to taxonomists for standard genome sequencing and annotation.</title>
        <authorList>
            <consortium name="The Broad Institute Genomics Platform"/>
            <consortium name="The Broad Institute Genome Sequencing Center for Infectious Disease"/>
            <person name="Wu L."/>
            <person name="Ma J."/>
        </authorList>
    </citation>
    <scope>NUCLEOTIDE SEQUENCE [LARGE SCALE GENOMIC DNA]</scope>
    <source>
        <strain evidence="9">CCUG 62945</strain>
    </source>
</reference>
<dbReference type="PANTHER" id="PTHR47245:SF2">
    <property type="entry name" value="PEPTIDYL-PROLYL CIS-TRANS ISOMERASE HP_0175-RELATED"/>
    <property type="match status" value="1"/>
</dbReference>
<dbReference type="SUPFAM" id="SSF54534">
    <property type="entry name" value="FKBP-like"/>
    <property type="match status" value="1"/>
</dbReference>
<sequence length="441" mass="49667">MFKLIVWLSLSLLCIASHAQVSYRLQNTALAAKINGEGIYRFSLDNMQQLNHENTPLSRPELLSQMLKQRVLAAEARRQYTTSELHPASRIAFARDVAIEDRLASSLRALYGKELEQAVKALPGGTLKALFQEENTLSAEQYQAVFGSAQTMSLEYTLKPEQINQAKQITLLRYQLAGSGSLSLYDIYRRQNVQGRIELHTKNQDYLNQQIQIAFANLFTLHWATQKFGQDAINDYRRSLKDQEDAEALMKIYGIGDHHDGSDYLTQLAKTVSPAEIRSYYQSHKNEFKRIAKVKARHIRVNDEALAKKIISQIKSGEDFAALAKRYSIASNAKEGGDLGWIIHQGSLSWLAQLALSQTELSQAFRSPVGPDEKATWEIIKVEQRVEDYQPADSESVRYAATAEIAHQKATQQFNALLKKHWQSANIEVSPSIGALSQGLK</sequence>
<dbReference type="EMBL" id="JBHTBQ010000010">
    <property type="protein sequence ID" value="MFC7419466.1"/>
    <property type="molecule type" value="Genomic_DNA"/>
</dbReference>
<evidence type="ECO:0000256" key="6">
    <source>
        <dbReference type="SAM" id="SignalP"/>
    </source>
</evidence>
<dbReference type="PROSITE" id="PS50198">
    <property type="entry name" value="PPIC_PPIASE_2"/>
    <property type="match status" value="1"/>
</dbReference>
<keyword evidence="5 8" id="KW-0413">Isomerase</keyword>
<comment type="catalytic activity">
    <reaction evidence="1">
        <text>[protein]-peptidylproline (omega=180) = [protein]-peptidylproline (omega=0)</text>
        <dbReference type="Rhea" id="RHEA:16237"/>
        <dbReference type="Rhea" id="RHEA-COMP:10747"/>
        <dbReference type="Rhea" id="RHEA-COMP:10748"/>
        <dbReference type="ChEBI" id="CHEBI:83833"/>
        <dbReference type="ChEBI" id="CHEBI:83834"/>
        <dbReference type="EC" id="5.2.1.8"/>
    </reaction>
</comment>
<keyword evidence="6" id="KW-0732">Signal</keyword>
<dbReference type="Gene3D" id="3.10.50.40">
    <property type="match status" value="1"/>
</dbReference>
<dbReference type="GO" id="GO:0016853">
    <property type="term" value="F:isomerase activity"/>
    <property type="evidence" value="ECO:0007669"/>
    <property type="project" value="UniProtKB-KW"/>
</dbReference>
<dbReference type="PANTHER" id="PTHR47245">
    <property type="entry name" value="PEPTIDYLPROLYL ISOMERASE"/>
    <property type="match status" value="1"/>
</dbReference>
<protein>
    <recommendedName>
        <fullName evidence="3">peptidylprolyl isomerase</fullName>
        <ecNumber evidence="3">5.2.1.8</ecNumber>
    </recommendedName>
</protein>
<evidence type="ECO:0000256" key="3">
    <source>
        <dbReference type="ARBA" id="ARBA00013194"/>
    </source>
</evidence>
<evidence type="ECO:0000259" key="7">
    <source>
        <dbReference type="PROSITE" id="PS50198"/>
    </source>
</evidence>
<dbReference type="InterPro" id="IPR027304">
    <property type="entry name" value="Trigger_fact/SurA_dom_sf"/>
</dbReference>
<dbReference type="RefSeq" id="WP_380186957.1">
    <property type="nucleotide sequence ID" value="NZ_JBHTBQ010000010.1"/>
</dbReference>
<gene>
    <name evidence="8" type="ORF">ACFQNF_06195</name>
</gene>
<dbReference type="SUPFAM" id="SSF109998">
    <property type="entry name" value="Triger factor/SurA peptide-binding domain-like"/>
    <property type="match status" value="1"/>
</dbReference>
<evidence type="ECO:0000256" key="5">
    <source>
        <dbReference type="PROSITE-ProRule" id="PRU00278"/>
    </source>
</evidence>
<evidence type="ECO:0000256" key="2">
    <source>
        <dbReference type="ARBA" id="ARBA00007656"/>
    </source>
</evidence>
<evidence type="ECO:0000256" key="4">
    <source>
        <dbReference type="ARBA" id="ARBA00023110"/>
    </source>
</evidence>
<evidence type="ECO:0000256" key="1">
    <source>
        <dbReference type="ARBA" id="ARBA00000971"/>
    </source>
</evidence>
<comment type="caution">
    <text evidence="8">The sequence shown here is derived from an EMBL/GenBank/DDBJ whole genome shotgun (WGS) entry which is preliminary data.</text>
</comment>
<feature type="signal peptide" evidence="6">
    <location>
        <begin position="1"/>
        <end position="19"/>
    </location>
</feature>
<dbReference type="Proteomes" id="UP001596473">
    <property type="component" value="Unassembled WGS sequence"/>
</dbReference>
<keyword evidence="4 5" id="KW-0697">Rotamase</keyword>
<organism evidence="8 9">
    <name type="scientific">Iodobacter arcticus</name>
    <dbReference type="NCBI Taxonomy" id="590593"/>
    <lineage>
        <taxon>Bacteria</taxon>
        <taxon>Pseudomonadati</taxon>
        <taxon>Pseudomonadota</taxon>
        <taxon>Betaproteobacteria</taxon>
        <taxon>Neisseriales</taxon>
        <taxon>Chitinibacteraceae</taxon>
        <taxon>Iodobacter</taxon>
    </lineage>
</organism>
<dbReference type="InterPro" id="IPR000297">
    <property type="entry name" value="PPIase_PpiC"/>
</dbReference>
<keyword evidence="9" id="KW-1185">Reference proteome</keyword>
<evidence type="ECO:0000313" key="9">
    <source>
        <dbReference type="Proteomes" id="UP001596473"/>
    </source>
</evidence>
<name>A0ABW2QVL6_9NEIS</name>
<feature type="domain" description="PpiC" evidence="7">
    <location>
        <begin position="291"/>
        <end position="384"/>
    </location>
</feature>
<dbReference type="InterPro" id="IPR046357">
    <property type="entry name" value="PPIase_dom_sf"/>
</dbReference>
<dbReference type="Pfam" id="PF00639">
    <property type="entry name" value="Rotamase"/>
    <property type="match status" value="1"/>
</dbReference>
<dbReference type="InterPro" id="IPR050245">
    <property type="entry name" value="PrsA_foldase"/>
</dbReference>
<feature type="chain" id="PRO_5046675432" description="peptidylprolyl isomerase" evidence="6">
    <location>
        <begin position="20"/>
        <end position="441"/>
    </location>
</feature>
<accession>A0ABW2QVL6</accession>
<proteinExistence type="inferred from homology"/>
<dbReference type="EC" id="5.2.1.8" evidence="3"/>